<gene>
    <name evidence="1" type="ORF">BMI91_00880</name>
</gene>
<dbReference type="EMBL" id="MPZV01000001">
    <property type="protein sequence ID" value="OOY25025.1"/>
    <property type="molecule type" value="Genomic_DNA"/>
</dbReference>
<protein>
    <submittedName>
        <fullName evidence="1">Oxidoreductase</fullName>
    </submittedName>
</protein>
<dbReference type="PANTHER" id="PTHR43431:SF7">
    <property type="entry name" value="OXIDOREDUCTASE, SHORT CHAIN DEHYDROGENASE_REDUCTASE FAMILY (AFU_ORTHOLOGUE AFUA_5G14000)"/>
    <property type="match status" value="1"/>
</dbReference>
<proteinExistence type="predicted"/>
<dbReference type="PANTHER" id="PTHR43431">
    <property type="entry name" value="OXIDOREDUCTASE, SHORT CHAIN DEHYDROGENASE/REDUCTASE FAMILY (AFU_ORTHOLOGUE AFUA_5G14000)"/>
    <property type="match status" value="1"/>
</dbReference>
<name>A0ABX3N2C6_9RHOB</name>
<dbReference type="RefSeq" id="WP_078603668.1">
    <property type="nucleotide sequence ID" value="NZ_MPZV01000001.1"/>
</dbReference>
<dbReference type="SUPFAM" id="SSF51735">
    <property type="entry name" value="NAD(P)-binding Rossmann-fold domains"/>
    <property type="match status" value="1"/>
</dbReference>
<evidence type="ECO:0000313" key="1">
    <source>
        <dbReference type="EMBL" id="OOY25025.1"/>
    </source>
</evidence>
<dbReference type="InterPro" id="IPR036291">
    <property type="entry name" value="NAD(P)-bd_dom_sf"/>
</dbReference>
<evidence type="ECO:0000313" key="2">
    <source>
        <dbReference type="Proteomes" id="UP000190787"/>
    </source>
</evidence>
<reference evidence="1 2" key="1">
    <citation type="submission" date="2016-11" db="EMBL/GenBank/DDBJ databases">
        <title>A multilocus sequence analysis scheme for characterization of bacteria in the genus Thioclava.</title>
        <authorList>
            <person name="Liu Y."/>
            <person name="Shao Z."/>
        </authorList>
    </citation>
    <scope>NUCLEOTIDE SEQUENCE [LARGE SCALE GENOMIC DNA]</scope>
    <source>
        <strain evidence="1 2">TAW-CT134</strain>
    </source>
</reference>
<dbReference type="Proteomes" id="UP000190787">
    <property type="component" value="Unassembled WGS sequence"/>
</dbReference>
<accession>A0ABX3N2C6</accession>
<sequence>MSKAQAVIIGVGDGLSAAVARELAPDYDLTLAARSAEKMQALAEETGARMVQLDATDEAAITDLFDALPAPPRVVVYNPSGRVRGPVAELDADEVRAAVEITAIGAFLTGKHAARRMLEAEPAEGVRGTILFTGASAGVKGFARSAPFAMGKFAQRGLAESMARELHPQGIHVAWVNIDGMILNPGRSEAPYKPGSMLRPAAIAKTYRQLIEQDRSAWTNEITLRPWVETF</sequence>
<comment type="caution">
    <text evidence="1">The sequence shown here is derived from an EMBL/GenBank/DDBJ whole genome shotgun (WGS) entry which is preliminary data.</text>
</comment>
<dbReference type="Gene3D" id="3.40.50.720">
    <property type="entry name" value="NAD(P)-binding Rossmann-like Domain"/>
    <property type="match status" value="1"/>
</dbReference>
<organism evidence="1 2">
    <name type="scientific">Thioclava sediminum</name>
    <dbReference type="NCBI Taxonomy" id="1915319"/>
    <lineage>
        <taxon>Bacteria</taxon>
        <taxon>Pseudomonadati</taxon>
        <taxon>Pseudomonadota</taxon>
        <taxon>Alphaproteobacteria</taxon>
        <taxon>Rhodobacterales</taxon>
        <taxon>Paracoccaceae</taxon>
        <taxon>Thioclava</taxon>
    </lineage>
</organism>
<dbReference type="InterPro" id="IPR002347">
    <property type="entry name" value="SDR_fam"/>
</dbReference>
<keyword evidence="2" id="KW-1185">Reference proteome</keyword>
<dbReference type="Pfam" id="PF00106">
    <property type="entry name" value="adh_short"/>
    <property type="match status" value="1"/>
</dbReference>